<accession>A0A2M7RMN6</accession>
<reference evidence="2" key="1">
    <citation type="submission" date="2017-09" db="EMBL/GenBank/DDBJ databases">
        <title>Depth-based differentiation of microbial function through sediment-hosted aquifers and enrichment of novel symbionts in the deep terrestrial subsurface.</title>
        <authorList>
            <person name="Probst A.J."/>
            <person name="Ladd B."/>
            <person name="Jarett J.K."/>
            <person name="Geller-Mcgrath D.E."/>
            <person name="Sieber C.M.K."/>
            <person name="Emerson J.B."/>
            <person name="Anantharaman K."/>
            <person name="Thomas B.C."/>
            <person name="Malmstrom R."/>
            <person name="Stieglmeier M."/>
            <person name="Klingl A."/>
            <person name="Woyke T."/>
            <person name="Ryan C.M."/>
            <person name="Banfield J.F."/>
        </authorList>
    </citation>
    <scope>NUCLEOTIDE SEQUENCE [LARGE SCALE GENOMIC DNA]</scope>
</reference>
<organism evidence="1 2">
    <name type="scientific">bacterium (Candidatus Gribaldobacteria) CG_4_10_14_0_8_um_filter_33_9</name>
    <dbReference type="NCBI Taxonomy" id="2014266"/>
    <lineage>
        <taxon>Bacteria</taxon>
        <taxon>Candidatus Gribaldobacteria</taxon>
    </lineage>
</organism>
<name>A0A2M7RMN6_9BACT</name>
<dbReference type="AlphaFoldDB" id="A0A2M7RMN6"/>
<dbReference type="Proteomes" id="UP000229371">
    <property type="component" value="Unassembled WGS sequence"/>
</dbReference>
<dbReference type="EMBL" id="PFMI01000045">
    <property type="protein sequence ID" value="PIZ00738.1"/>
    <property type="molecule type" value="Genomic_DNA"/>
</dbReference>
<comment type="caution">
    <text evidence="1">The sequence shown here is derived from an EMBL/GenBank/DDBJ whole genome shotgun (WGS) entry which is preliminary data.</text>
</comment>
<protein>
    <submittedName>
        <fullName evidence="1">Uncharacterized protein</fullName>
    </submittedName>
</protein>
<evidence type="ECO:0000313" key="1">
    <source>
        <dbReference type="EMBL" id="PIZ00738.1"/>
    </source>
</evidence>
<sequence length="74" mass="8287">MGGAPVSLARNSAAAFSLAHEACRQFRSKKVRISSNNRTITILSRIFLAQFGGAFRHRRISYFALRNAPPVYNF</sequence>
<evidence type="ECO:0000313" key="2">
    <source>
        <dbReference type="Proteomes" id="UP000229371"/>
    </source>
</evidence>
<gene>
    <name evidence="1" type="ORF">COY61_01690</name>
</gene>
<proteinExistence type="predicted"/>